<dbReference type="InterPro" id="IPR010982">
    <property type="entry name" value="Lambda_DNA-bd_dom_sf"/>
</dbReference>
<reference evidence="3" key="1">
    <citation type="journal article" date="2021" name="Proc. Natl. Acad. Sci. U.S.A.">
        <title>A Catalog of Tens of Thousands of Viruses from Human Metagenomes Reveals Hidden Associations with Chronic Diseases.</title>
        <authorList>
            <person name="Tisza M.J."/>
            <person name="Buck C.B."/>
        </authorList>
    </citation>
    <scope>NUCLEOTIDE SEQUENCE</scope>
    <source>
        <strain evidence="3">CtC6Q17</strain>
    </source>
</reference>
<dbReference type="InterPro" id="IPR001387">
    <property type="entry name" value="Cro/C1-type_HTH"/>
</dbReference>
<dbReference type="SMART" id="SM00530">
    <property type="entry name" value="HTH_XRE"/>
    <property type="match status" value="1"/>
</dbReference>
<dbReference type="CDD" id="cd00093">
    <property type="entry name" value="HTH_XRE"/>
    <property type="match status" value="1"/>
</dbReference>
<dbReference type="PROSITE" id="PS50943">
    <property type="entry name" value="HTH_CROC1"/>
    <property type="match status" value="1"/>
</dbReference>
<dbReference type="PANTHER" id="PTHR46558">
    <property type="entry name" value="TRACRIPTIONAL REGULATORY PROTEIN-RELATED-RELATED"/>
    <property type="match status" value="1"/>
</dbReference>
<organism evidence="3">
    <name type="scientific">Siphoviridae sp. ctC6Q17</name>
    <dbReference type="NCBI Taxonomy" id="2827271"/>
    <lineage>
        <taxon>Viruses</taxon>
        <taxon>Duplodnaviria</taxon>
        <taxon>Heunggongvirae</taxon>
        <taxon>Uroviricota</taxon>
        <taxon>Caudoviricetes</taxon>
    </lineage>
</organism>
<protein>
    <submittedName>
        <fullName evidence="3">Repressor protein CI</fullName>
    </submittedName>
</protein>
<dbReference type="Gene3D" id="1.10.260.40">
    <property type="entry name" value="lambda repressor-like DNA-binding domains"/>
    <property type="match status" value="1"/>
</dbReference>
<accession>A0A8S5R3M2</accession>
<proteinExistence type="predicted"/>
<sequence>MTRLKELRKEKGLSQQALANELGVHYRTLQNWENGETDIKLSQAKMLADYFGVSETYLLGYSDIKNEADIKVAVLDETIEKLCVIKDNMILRESDEGPNLLDLGLVTAIAAIESFKKEIEGSANGK</sequence>
<evidence type="ECO:0000256" key="1">
    <source>
        <dbReference type="ARBA" id="ARBA00023125"/>
    </source>
</evidence>
<evidence type="ECO:0000259" key="2">
    <source>
        <dbReference type="PROSITE" id="PS50943"/>
    </source>
</evidence>
<dbReference type="GO" id="GO:0003677">
    <property type="term" value="F:DNA binding"/>
    <property type="evidence" value="ECO:0007669"/>
    <property type="project" value="UniProtKB-KW"/>
</dbReference>
<dbReference type="SUPFAM" id="SSF47413">
    <property type="entry name" value="lambda repressor-like DNA-binding domains"/>
    <property type="match status" value="1"/>
</dbReference>
<dbReference type="PANTHER" id="PTHR46558:SF11">
    <property type="entry name" value="HTH-TYPE TRANSCRIPTIONAL REGULATOR XRE"/>
    <property type="match status" value="1"/>
</dbReference>
<name>A0A8S5R3M2_9CAUD</name>
<keyword evidence="1" id="KW-0238">DNA-binding</keyword>
<feature type="domain" description="HTH cro/C1-type" evidence="2">
    <location>
        <begin position="4"/>
        <end position="58"/>
    </location>
</feature>
<dbReference type="Pfam" id="PF01381">
    <property type="entry name" value="HTH_3"/>
    <property type="match status" value="1"/>
</dbReference>
<dbReference type="EMBL" id="BK015800">
    <property type="protein sequence ID" value="DAE25683.1"/>
    <property type="molecule type" value="Genomic_DNA"/>
</dbReference>
<evidence type="ECO:0000313" key="3">
    <source>
        <dbReference type="EMBL" id="DAE25683.1"/>
    </source>
</evidence>